<dbReference type="InterPro" id="IPR001509">
    <property type="entry name" value="Epimerase_deHydtase"/>
</dbReference>
<dbReference type="InterPro" id="IPR036291">
    <property type="entry name" value="NAD(P)-bd_dom_sf"/>
</dbReference>
<dbReference type="AlphaFoldDB" id="A0AAE0PBA5"/>
<organism evidence="4 5">
    <name type="scientific">Sordaria brevicollis</name>
    <dbReference type="NCBI Taxonomy" id="83679"/>
    <lineage>
        <taxon>Eukaryota</taxon>
        <taxon>Fungi</taxon>
        <taxon>Dikarya</taxon>
        <taxon>Ascomycota</taxon>
        <taxon>Pezizomycotina</taxon>
        <taxon>Sordariomycetes</taxon>
        <taxon>Sordariomycetidae</taxon>
        <taxon>Sordariales</taxon>
        <taxon>Sordariaceae</taxon>
        <taxon>Sordaria</taxon>
    </lineage>
</organism>
<keyword evidence="2" id="KW-0119">Carbohydrate metabolism</keyword>
<dbReference type="SUPFAM" id="SSF51735">
    <property type="entry name" value="NAD(P)-binding Rossmann-fold domains"/>
    <property type="match status" value="1"/>
</dbReference>
<keyword evidence="1" id="KW-0521">NADP</keyword>
<dbReference type="EMBL" id="JAUTDP010000008">
    <property type="protein sequence ID" value="KAK3396769.1"/>
    <property type="molecule type" value="Genomic_DNA"/>
</dbReference>
<feature type="domain" description="NAD-dependent epimerase/dehydratase" evidence="3">
    <location>
        <begin position="8"/>
        <end position="224"/>
    </location>
</feature>
<dbReference type="PANTHER" id="PTHR43103:SF3">
    <property type="entry name" value="ADP-L-GLYCERO-D-MANNO-HEPTOSE-6-EPIMERASE"/>
    <property type="match status" value="1"/>
</dbReference>
<evidence type="ECO:0000256" key="2">
    <source>
        <dbReference type="ARBA" id="ARBA00023277"/>
    </source>
</evidence>
<evidence type="ECO:0000256" key="1">
    <source>
        <dbReference type="ARBA" id="ARBA00022857"/>
    </source>
</evidence>
<evidence type="ECO:0000313" key="4">
    <source>
        <dbReference type="EMBL" id="KAK3396769.1"/>
    </source>
</evidence>
<reference evidence="4" key="1">
    <citation type="journal article" date="2023" name="Mol. Phylogenet. Evol.">
        <title>Genome-scale phylogeny and comparative genomics of the fungal order Sordariales.</title>
        <authorList>
            <person name="Hensen N."/>
            <person name="Bonometti L."/>
            <person name="Westerberg I."/>
            <person name="Brannstrom I.O."/>
            <person name="Guillou S."/>
            <person name="Cros-Aarteil S."/>
            <person name="Calhoun S."/>
            <person name="Haridas S."/>
            <person name="Kuo A."/>
            <person name="Mondo S."/>
            <person name="Pangilinan J."/>
            <person name="Riley R."/>
            <person name="LaButti K."/>
            <person name="Andreopoulos B."/>
            <person name="Lipzen A."/>
            <person name="Chen C."/>
            <person name="Yan M."/>
            <person name="Daum C."/>
            <person name="Ng V."/>
            <person name="Clum A."/>
            <person name="Steindorff A."/>
            <person name="Ohm R.A."/>
            <person name="Martin F."/>
            <person name="Silar P."/>
            <person name="Natvig D.O."/>
            <person name="Lalanne C."/>
            <person name="Gautier V."/>
            <person name="Ament-Velasquez S.L."/>
            <person name="Kruys A."/>
            <person name="Hutchinson M.I."/>
            <person name="Powell A.J."/>
            <person name="Barry K."/>
            <person name="Miller A.N."/>
            <person name="Grigoriev I.V."/>
            <person name="Debuchy R."/>
            <person name="Gladieux P."/>
            <person name="Hiltunen Thoren M."/>
            <person name="Johannesson H."/>
        </authorList>
    </citation>
    <scope>NUCLEOTIDE SEQUENCE</scope>
    <source>
        <strain evidence="4">FGSC 1904</strain>
    </source>
</reference>
<proteinExistence type="predicted"/>
<dbReference type="Pfam" id="PF01370">
    <property type="entry name" value="Epimerase"/>
    <property type="match status" value="1"/>
</dbReference>
<evidence type="ECO:0000313" key="5">
    <source>
        <dbReference type="Proteomes" id="UP001281003"/>
    </source>
</evidence>
<gene>
    <name evidence="4" type="ORF">B0T20DRAFT_243056</name>
</gene>
<comment type="caution">
    <text evidence="4">The sequence shown here is derived from an EMBL/GenBank/DDBJ whole genome shotgun (WGS) entry which is preliminary data.</text>
</comment>
<dbReference type="PANTHER" id="PTHR43103">
    <property type="entry name" value="NUCLEOSIDE-DIPHOSPHATE-SUGAR EPIMERASE"/>
    <property type="match status" value="1"/>
</dbReference>
<evidence type="ECO:0000259" key="3">
    <source>
        <dbReference type="Pfam" id="PF01370"/>
    </source>
</evidence>
<dbReference type="Gene3D" id="3.90.25.10">
    <property type="entry name" value="UDP-galactose 4-epimerase, domain 1"/>
    <property type="match status" value="1"/>
</dbReference>
<name>A0AAE0PBA5_SORBR</name>
<protein>
    <recommendedName>
        <fullName evidence="3">NAD-dependent epimerase/dehydratase domain-containing protein</fullName>
    </recommendedName>
</protein>
<reference evidence="4" key="2">
    <citation type="submission" date="2023-07" db="EMBL/GenBank/DDBJ databases">
        <authorList>
            <consortium name="Lawrence Berkeley National Laboratory"/>
            <person name="Haridas S."/>
            <person name="Hensen N."/>
            <person name="Bonometti L."/>
            <person name="Westerberg I."/>
            <person name="Brannstrom I.O."/>
            <person name="Guillou S."/>
            <person name="Cros-Aarteil S."/>
            <person name="Calhoun S."/>
            <person name="Kuo A."/>
            <person name="Mondo S."/>
            <person name="Pangilinan J."/>
            <person name="Riley R."/>
            <person name="LaButti K."/>
            <person name="Andreopoulos B."/>
            <person name="Lipzen A."/>
            <person name="Chen C."/>
            <person name="Yanf M."/>
            <person name="Daum C."/>
            <person name="Ng V."/>
            <person name="Clum A."/>
            <person name="Steindorff A."/>
            <person name="Ohm R."/>
            <person name="Martin F."/>
            <person name="Silar P."/>
            <person name="Natvig D."/>
            <person name="Lalanne C."/>
            <person name="Gautier V."/>
            <person name="Ament-velasquez S.L."/>
            <person name="Kruys A."/>
            <person name="Hutchinson M.I."/>
            <person name="Powell A.J."/>
            <person name="Barry K."/>
            <person name="Miller A.N."/>
            <person name="Grigoriev I.V."/>
            <person name="Debuchy R."/>
            <person name="Gladieux P."/>
            <person name="Thoren M.H."/>
            <person name="Johannesson H."/>
        </authorList>
    </citation>
    <scope>NUCLEOTIDE SEQUENCE</scope>
    <source>
        <strain evidence="4">FGSC 1904</strain>
    </source>
</reference>
<dbReference type="Gene3D" id="3.40.50.720">
    <property type="entry name" value="NAD(P)-binding Rossmann-like Domain"/>
    <property type="match status" value="1"/>
</dbReference>
<sequence length="344" mass="37371">MSTQKKSILITGAGGLVGPLLAHRLLSDPTYSSHTIYLTDLSPITIPSSSSPGLINPSSRVVAIQGDITSPPFVSSLLSSVLSNNAKLEAVFIFHGIMSAGSEANFDLSLAVNVDSVRLLLDQIRTVAPGTRVIYSSSQAVYGQPLPAIVTNDTIPTPQSTYGAHKLMMETYINDLHRKGFIDGFVVRFPTISVRPGKPTAAASSFLSGIIREPLAGKECVVPVEDRGFRSYLSSPRTIAENLVKVLEMESGKLEGHRRVINFPGISVSVQEMLDALRKYGGEEAVGLVREERDEALEKVLRSWPTDFDTRWQVEELGLVRDEGVEGLVGEYVEYVEGLKKQGQ</sequence>
<keyword evidence="5" id="KW-1185">Reference proteome</keyword>
<accession>A0AAE0PBA5</accession>
<dbReference type="Proteomes" id="UP001281003">
    <property type="component" value="Unassembled WGS sequence"/>
</dbReference>